<comment type="caution">
    <text evidence="2">The sequence shown here is derived from an EMBL/GenBank/DDBJ whole genome shotgun (WGS) entry which is preliminary data.</text>
</comment>
<gene>
    <name evidence="2" type="ORF">BN850_0108500</name>
</gene>
<name>A0A090ME38_9HYPO</name>
<dbReference type="EMBL" id="CBMI010003648">
    <property type="protein sequence ID" value="CEG05329.1"/>
    <property type="molecule type" value="Genomic_DNA"/>
</dbReference>
<reference evidence="2" key="1">
    <citation type="submission" date="2013-05" db="EMBL/GenBank/DDBJ databases">
        <title>Draft genome sequences of six wheat associated Fusarium spp. isolates.</title>
        <authorList>
            <person name="Moolhuijzen P.M."/>
            <person name="Manners J.M."/>
            <person name="Wilcox S."/>
            <person name="Bellgard M.I."/>
            <person name="Gardiner D.M."/>
        </authorList>
    </citation>
    <scope>NUCLEOTIDE SEQUENCE</scope>
    <source>
        <strain evidence="2">CS3069</strain>
    </source>
</reference>
<sequence length="127" mass="13059">MICASIINLAVIATLLSGAEAGPCRPTSTAITSVAETTSTFAADTLATSIASTTVVTFTNTATTSLEDTTTTTEAETTTTDLEDITTTEQNLLQPQRQSAFKPSCSSTQASTIAPVTLHLGSVRGIQ</sequence>
<proteinExistence type="predicted"/>
<feature type="chain" id="PRO_5001860372" evidence="1">
    <location>
        <begin position="22"/>
        <end position="127"/>
    </location>
</feature>
<evidence type="ECO:0000313" key="2">
    <source>
        <dbReference type="EMBL" id="CEG05329.1"/>
    </source>
</evidence>
<protein>
    <submittedName>
        <fullName evidence="2">WGS project CBMI000000000 data, contig CS3069_c003650</fullName>
    </submittedName>
</protein>
<accession>A0A090ME38</accession>
<dbReference type="AlphaFoldDB" id="A0A090ME38"/>
<keyword evidence="1" id="KW-0732">Signal</keyword>
<organism evidence="2">
    <name type="scientific">Fusarium clavum</name>
    <dbReference type="NCBI Taxonomy" id="2594811"/>
    <lineage>
        <taxon>Eukaryota</taxon>
        <taxon>Fungi</taxon>
        <taxon>Dikarya</taxon>
        <taxon>Ascomycota</taxon>
        <taxon>Pezizomycotina</taxon>
        <taxon>Sordariomycetes</taxon>
        <taxon>Hypocreomycetidae</taxon>
        <taxon>Hypocreales</taxon>
        <taxon>Nectriaceae</taxon>
        <taxon>Fusarium</taxon>
        <taxon>Fusarium incarnatum-equiseti species complex</taxon>
    </lineage>
</organism>
<feature type="signal peptide" evidence="1">
    <location>
        <begin position="1"/>
        <end position="21"/>
    </location>
</feature>
<evidence type="ECO:0000256" key="1">
    <source>
        <dbReference type="SAM" id="SignalP"/>
    </source>
</evidence>